<dbReference type="PANTHER" id="PTHR43358">
    <property type="entry name" value="ALPHA/BETA-HYDROLASE"/>
    <property type="match status" value="1"/>
</dbReference>
<reference evidence="2 3" key="1">
    <citation type="submission" date="2017-11" db="EMBL/GenBank/DDBJ databases">
        <title>Genome sequence of Mesoplasma corruscae ELCA-2 (ATCC 49579).</title>
        <authorList>
            <person name="Lo W.-S."/>
            <person name="Kuo C.-H."/>
        </authorList>
    </citation>
    <scope>NUCLEOTIDE SEQUENCE [LARGE SCALE GENOMIC DNA]</scope>
    <source>
        <strain evidence="2 3">ELCA-2</strain>
    </source>
</reference>
<dbReference type="Pfam" id="PF00561">
    <property type="entry name" value="Abhydrolase_1"/>
    <property type="match status" value="1"/>
</dbReference>
<organism evidence="2 3">
    <name type="scientific">Mesoplasma corruscae</name>
    <dbReference type="NCBI Taxonomy" id="216874"/>
    <lineage>
        <taxon>Bacteria</taxon>
        <taxon>Bacillati</taxon>
        <taxon>Mycoplasmatota</taxon>
        <taxon>Mollicutes</taxon>
        <taxon>Entomoplasmatales</taxon>
        <taxon>Entomoplasmataceae</taxon>
        <taxon>Mesoplasma</taxon>
    </lineage>
</organism>
<dbReference type="RefSeq" id="WP_104208106.1">
    <property type="nucleotide sequence ID" value="NZ_PHNF01000002.1"/>
</dbReference>
<feature type="domain" description="AB hydrolase-1" evidence="1">
    <location>
        <begin position="91"/>
        <end position="206"/>
    </location>
</feature>
<name>A0A2S5RG20_9MOLU</name>
<dbReference type="OrthoDB" id="384284at2"/>
<dbReference type="InterPro" id="IPR052920">
    <property type="entry name" value="DNA-binding_regulatory"/>
</dbReference>
<dbReference type="SUPFAM" id="SSF53474">
    <property type="entry name" value="alpha/beta-Hydrolases"/>
    <property type="match status" value="1"/>
</dbReference>
<sequence>MAEYSPIARTIINMWNSSFTKTFFIRTDRKNVKFNYVKTFNSIKPTNRNSNKKMKIKEYKKPTGNTIITSKDGLKIVASVWLNPKVSDKWVVGVHGFNSSRFDVLYLTWHYRALGYNILTFDFRNHGASENDIVSWGYKEKWDLMSVIEWLTKNYIISQIGLVGTSMGAFTCIYTLMTEQGFIEENKIRWLVSDSAYMSVNNMISEMISDNAFKLIETYAQNILEDVLKIYKQEYKVDFKGLDFIKLIQKGHNYIPIMFIHNRFDRVTNFLDSFKMQEIKNNIEHSDQNELIIYDEGYNHTKSIIKFTKDYTNRTLEFVKKHQLESK</sequence>
<proteinExistence type="predicted"/>
<dbReference type="PANTHER" id="PTHR43358:SF4">
    <property type="entry name" value="ALPHA_BETA HYDROLASE FOLD-1 DOMAIN-CONTAINING PROTEIN"/>
    <property type="match status" value="1"/>
</dbReference>
<dbReference type="Proteomes" id="UP000239785">
    <property type="component" value="Unassembled WGS sequence"/>
</dbReference>
<keyword evidence="2" id="KW-0378">Hydrolase</keyword>
<accession>A0A2S5RG20</accession>
<dbReference type="EMBL" id="PHNF01000002">
    <property type="protein sequence ID" value="PPE06269.1"/>
    <property type="molecule type" value="Genomic_DNA"/>
</dbReference>
<dbReference type="InterPro" id="IPR029058">
    <property type="entry name" value="AB_hydrolase_fold"/>
</dbReference>
<dbReference type="GO" id="GO:0016787">
    <property type="term" value="F:hydrolase activity"/>
    <property type="evidence" value="ECO:0007669"/>
    <property type="project" value="UniProtKB-KW"/>
</dbReference>
<evidence type="ECO:0000313" key="2">
    <source>
        <dbReference type="EMBL" id="PPE06269.1"/>
    </source>
</evidence>
<comment type="caution">
    <text evidence="2">The sequence shown here is derived from an EMBL/GenBank/DDBJ whole genome shotgun (WGS) entry which is preliminary data.</text>
</comment>
<dbReference type="Gene3D" id="3.40.50.1820">
    <property type="entry name" value="alpha/beta hydrolase"/>
    <property type="match status" value="1"/>
</dbReference>
<protein>
    <submittedName>
        <fullName evidence="2">Hydrolase</fullName>
    </submittedName>
</protein>
<gene>
    <name evidence="2" type="ORF">MCORR_v1c05740</name>
</gene>
<evidence type="ECO:0000259" key="1">
    <source>
        <dbReference type="Pfam" id="PF00561"/>
    </source>
</evidence>
<dbReference type="InterPro" id="IPR000073">
    <property type="entry name" value="AB_hydrolase_1"/>
</dbReference>
<evidence type="ECO:0000313" key="3">
    <source>
        <dbReference type="Proteomes" id="UP000239785"/>
    </source>
</evidence>
<keyword evidence="3" id="KW-1185">Reference proteome</keyword>
<dbReference type="AlphaFoldDB" id="A0A2S5RG20"/>